<organism evidence="1 2">
    <name type="scientific">Pantoea brenneri</name>
    <dbReference type="NCBI Taxonomy" id="472694"/>
    <lineage>
        <taxon>Bacteria</taxon>
        <taxon>Pseudomonadati</taxon>
        <taxon>Pseudomonadota</taxon>
        <taxon>Gammaproteobacteria</taxon>
        <taxon>Enterobacterales</taxon>
        <taxon>Erwiniaceae</taxon>
        <taxon>Pantoea</taxon>
    </lineage>
</organism>
<dbReference type="Proteomes" id="UP001468095">
    <property type="component" value="Unassembled WGS sequence"/>
</dbReference>
<keyword evidence="2" id="KW-1185">Reference proteome</keyword>
<dbReference type="EMBL" id="JBCGBG010000011">
    <property type="protein sequence ID" value="MEL7698439.1"/>
    <property type="molecule type" value="Genomic_DNA"/>
</dbReference>
<sequence length="304" mass="34769">MKFINKAYEDLVKDLISDAFYLESRSNIGKISTIRQYAEVVVRKLGDFPKNEDVTLGNFKVIKKLKDVSSDDKFLMGAVRKLQKLGNKCTHTKNPQPVLDTDVDSAIKALFKLYASLFILYFKKYKFGSSSEVVSAFSILPPIIRFFVLDNLYNYKKDNILVIDKLCLVLLKAFDKKDALSWLNKRKSELSSILPYTDEAISAIEVAYGKPQAELAVANAPANMYICCLERLEQVALMLESQGLLYNNFEQAKPLYLDKGILDKSSTENEEFNDIMEFVYLGRKDEVNEKLNNKHLYSITAWNK</sequence>
<comment type="caution">
    <text evidence="1">The sequence shown here is derived from an EMBL/GenBank/DDBJ whole genome shotgun (WGS) entry which is preliminary data.</text>
</comment>
<evidence type="ECO:0000313" key="1">
    <source>
        <dbReference type="EMBL" id="MEL7698439.1"/>
    </source>
</evidence>
<evidence type="ECO:0000313" key="2">
    <source>
        <dbReference type="Proteomes" id="UP001468095"/>
    </source>
</evidence>
<name>A0ABU9MQU9_9GAMM</name>
<gene>
    <name evidence="1" type="ORF">AABB92_22640</name>
</gene>
<evidence type="ECO:0008006" key="3">
    <source>
        <dbReference type="Google" id="ProtNLM"/>
    </source>
</evidence>
<dbReference type="RefSeq" id="WP_046289634.1">
    <property type="nucleotide sequence ID" value="NZ_JBCGBG010000011.1"/>
</dbReference>
<proteinExistence type="predicted"/>
<reference evidence="1 2" key="1">
    <citation type="submission" date="2024-04" db="EMBL/GenBank/DDBJ databases">
        <authorList>
            <person name="Suleimanova A.D."/>
            <person name="Pudova D.S."/>
            <person name="Shagimardanova E.I."/>
            <person name="Sharipova M.R."/>
        </authorList>
    </citation>
    <scope>NUCLEOTIDE SEQUENCE [LARGE SCALE GENOMIC DNA]</scope>
    <source>
        <strain evidence="1 2">3.1</strain>
    </source>
</reference>
<accession>A0ABU9MQU9</accession>
<protein>
    <recommendedName>
        <fullName evidence="3">DUF4145 domain-containing protein</fullName>
    </recommendedName>
</protein>